<dbReference type="EnsemblPlants" id="OPUNC10G07470.1">
    <property type="protein sequence ID" value="OPUNC10G07470.1"/>
    <property type="gene ID" value="OPUNC10G07470"/>
</dbReference>
<reference evidence="1" key="2">
    <citation type="submission" date="2018-05" db="EMBL/GenBank/DDBJ databases">
        <title>OpunRS2 (Oryza punctata Reference Sequence Version 2).</title>
        <authorList>
            <person name="Zhang J."/>
            <person name="Kudrna D."/>
            <person name="Lee S."/>
            <person name="Talag J."/>
            <person name="Welchert J."/>
            <person name="Wing R.A."/>
        </authorList>
    </citation>
    <scope>NUCLEOTIDE SEQUENCE [LARGE SCALE GENOMIC DNA]</scope>
</reference>
<dbReference type="OMA" id="CRTQDNT"/>
<dbReference type="AlphaFoldDB" id="A0A0E0M795"/>
<dbReference type="HOGENOM" id="CLU_120192_2_1_1"/>
<organism evidence="1">
    <name type="scientific">Oryza punctata</name>
    <name type="common">Red rice</name>
    <dbReference type="NCBI Taxonomy" id="4537"/>
    <lineage>
        <taxon>Eukaryota</taxon>
        <taxon>Viridiplantae</taxon>
        <taxon>Streptophyta</taxon>
        <taxon>Embryophyta</taxon>
        <taxon>Tracheophyta</taxon>
        <taxon>Spermatophyta</taxon>
        <taxon>Magnoliopsida</taxon>
        <taxon>Liliopsida</taxon>
        <taxon>Poales</taxon>
        <taxon>Poaceae</taxon>
        <taxon>BOP clade</taxon>
        <taxon>Oryzoideae</taxon>
        <taxon>Oryzeae</taxon>
        <taxon>Oryzinae</taxon>
        <taxon>Oryza</taxon>
    </lineage>
</organism>
<sequence length="95" mass="11190">MEEDNDTVAVDGGGRRVLRRRRYFGPRYRTLGNTFTSKEVFIWAKSNNRWLLHVGDIDRASKFYNCTSCCMWLDIEDRVESVDVGGWEQMENFTD</sequence>
<evidence type="ECO:0000313" key="1">
    <source>
        <dbReference type="EnsemblPlants" id="OPUNC10G07470.1"/>
    </source>
</evidence>
<keyword evidence="2" id="KW-1185">Reference proteome</keyword>
<evidence type="ECO:0000313" key="2">
    <source>
        <dbReference type="Proteomes" id="UP000026962"/>
    </source>
</evidence>
<protein>
    <submittedName>
        <fullName evidence="1">Uncharacterized protein</fullName>
    </submittedName>
</protein>
<name>A0A0E0M795_ORYPU</name>
<reference evidence="1" key="1">
    <citation type="submission" date="2015-04" db="UniProtKB">
        <authorList>
            <consortium name="EnsemblPlants"/>
        </authorList>
    </citation>
    <scope>IDENTIFICATION</scope>
</reference>
<dbReference type="Gramene" id="OPUNC10G07470.1">
    <property type="protein sequence ID" value="OPUNC10G07470.1"/>
    <property type="gene ID" value="OPUNC10G07470"/>
</dbReference>
<proteinExistence type="predicted"/>
<accession>A0A0E0M795</accession>
<dbReference type="Proteomes" id="UP000026962">
    <property type="component" value="Chromosome 10"/>
</dbReference>